<dbReference type="AlphaFoldDB" id="U6MQD6"/>
<proteinExistence type="predicted"/>
<sequence>MIFPESWGPPPAFSAICVGPEGAPQRIHLRPSSDASNFVQNDSAAEASSVVSKENRTQASVGDKASVLYIVEGSPTASSNALVLASVTRWNILKNTHDGLRTPAHQHQLFVSSSGASPLAAAPSSEATEPASSVAAKVGAENRTQTDSQAVRSFCLLEGRALCLAAAWKLFPKICCSCQGIVTGLKERKESGTEEEQGAREHRQRETSVGKTQKTADIPGVKFNAILCSEGTYRQEAFEPLANVLEKFLHTDGVALVASKRYYFGVGGGSLAFMAFLCEKYSTKLSVEVAASFRSPNSSNFRDILLVRIKTPPHA</sequence>
<dbReference type="Gene3D" id="3.40.50.150">
    <property type="entry name" value="Vaccinia Virus protein VP39"/>
    <property type="match status" value="1"/>
</dbReference>
<reference evidence="2" key="1">
    <citation type="submission" date="2013-10" db="EMBL/GenBank/DDBJ databases">
        <title>Genomic analysis of the causative agents of coccidiosis in chickens.</title>
        <authorList>
            <person name="Reid A.J."/>
            <person name="Blake D."/>
            <person name="Billington K."/>
            <person name="Browne H."/>
            <person name="Dunn M."/>
            <person name="Hung S."/>
            <person name="Kawahara F."/>
            <person name="Miranda-Saavedra D."/>
            <person name="Mourier T."/>
            <person name="Nagra H."/>
            <person name="Otto T.D."/>
            <person name="Rawlings N."/>
            <person name="Sanchez A."/>
            <person name="Sanders M."/>
            <person name="Subramaniam C."/>
            <person name="Tay Y."/>
            <person name="Dear P."/>
            <person name="Doerig C."/>
            <person name="Gruber A."/>
            <person name="Parkinson J."/>
            <person name="Shirley M."/>
            <person name="Wan K.L."/>
            <person name="Berriman M."/>
            <person name="Tomley F."/>
            <person name="Pain A."/>
        </authorList>
    </citation>
    <scope>NUCLEOTIDE SEQUENCE [LARGE SCALE GENOMIC DNA]</scope>
    <source>
        <strain evidence="2">Houghton</strain>
    </source>
</reference>
<reference evidence="2" key="2">
    <citation type="submission" date="2013-10" db="EMBL/GenBank/DDBJ databases">
        <authorList>
            <person name="Aslett M."/>
        </authorList>
    </citation>
    <scope>NUCLEOTIDE SEQUENCE [LARGE SCALE GENOMIC DNA]</scope>
    <source>
        <strain evidence="2">Houghton</strain>
    </source>
</reference>
<evidence type="ECO:0000313" key="2">
    <source>
        <dbReference type="EMBL" id="CDJ66221.1"/>
    </source>
</evidence>
<dbReference type="OrthoDB" id="1723750at2759"/>
<evidence type="ECO:0000256" key="1">
    <source>
        <dbReference type="SAM" id="MobiDB-lite"/>
    </source>
</evidence>
<feature type="region of interest" description="Disordered" evidence="1">
    <location>
        <begin position="187"/>
        <end position="213"/>
    </location>
</feature>
<dbReference type="EMBL" id="HG723484">
    <property type="protein sequence ID" value="CDJ66221.1"/>
    <property type="molecule type" value="Genomic_DNA"/>
</dbReference>
<evidence type="ECO:0000313" key="3">
    <source>
        <dbReference type="Proteomes" id="UP000030754"/>
    </source>
</evidence>
<name>U6MQD6_9EIME</name>
<gene>
    <name evidence="2" type="ORF">ENH_00017100</name>
</gene>
<dbReference type="RefSeq" id="XP_013434688.1">
    <property type="nucleotide sequence ID" value="XM_013579234.1"/>
</dbReference>
<dbReference type="GeneID" id="25471886"/>
<accession>U6MQD6</accession>
<keyword evidence="3" id="KW-1185">Reference proteome</keyword>
<protein>
    <submittedName>
        <fullName evidence="2">Uncharacterized protein</fullName>
    </submittedName>
</protein>
<dbReference type="VEuPathDB" id="ToxoDB:ENH_00017100"/>
<organism evidence="2 3">
    <name type="scientific">Eimeria necatrix</name>
    <dbReference type="NCBI Taxonomy" id="51315"/>
    <lineage>
        <taxon>Eukaryota</taxon>
        <taxon>Sar</taxon>
        <taxon>Alveolata</taxon>
        <taxon>Apicomplexa</taxon>
        <taxon>Conoidasida</taxon>
        <taxon>Coccidia</taxon>
        <taxon>Eucoccidiorida</taxon>
        <taxon>Eimeriorina</taxon>
        <taxon>Eimeriidae</taxon>
        <taxon>Eimeria</taxon>
    </lineage>
</organism>
<dbReference type="Proteomes" id="UP000030754">
    <property type="component" value="Unassembled WGS sequence"/>
</dbReference>
<dbReference type="InterPro" id="IPR029063">
    <property type="entry name" value="SAM-dependent_MTases_sf"/>
</dbReference>
<feature type="compositionally biased region" description="Basic and acidic residues" evidence="1">
    <location>
        <begin position="187"/>
        <end position="208"/>
    </location>
</feature>